<evidence type="ECO:0000313" key="7">
    <source>
        <dbReference type="Proteomes" id="UP000178912"/>
    </source>
</evidence>
<organism evidence="6 7">
    <name type="scientific">Rhynchosporium agropyri</name>
    <dbReference type="NCBI Taxonomy" id="914238"/>
    <lineage>
        <taxon>Eukaryota</taxon>
        <taxon>Fungi</taxon>
        <taxon>Dikarya</taxon>
        <taxon>Ascomycota</taxon>
        <taxon>Pezizomycotina</taxon>
        <taxon>Leotiomycetes</taxon>
        <taxon>Helotiales</taxon>
        <taxon>Ploettnerulaceae</taxon>
        <taxon>Rhynchosporium</taxon>
    </lineage>
</organism>
<dbReference type="Proteomes" id="UP000178912">
    <property type="component" value="Unassembled WGS sequence"/>
</dbReference>
<name>A0A1E1L3Q0_9HELO</name>
<dbReference type="InterPro" id="IPR032675">
    <property type="entry name" value="LRR_dom_sf"/>
</dbReference>
<keyword evidence="2" id="KW-0964">Secreted</keyword>
<dbReference type="EMBL" id="FJUX01000074">
    <property type="protein sequence ID" value="CZT05145.1"/>
    <property type="molecule type" value="Genomic_DNA"/>
</dbReference>
<dbReference type="SUPFAM" id="SSF52058">
    <property type="entry name" value="L domain-like"/>
    <property type="match status" value="1"/>
</dbReference>
<evidence type="ECO:0000256" key="3">
    <source>
        <dbReference type="ARBA" id="ARBA00022729"/>
    </source>
</evidence>
<dbReference type="Pfam" id="PF00560">
    <property type="entry name" value="LRR_1"/>
    <property type="match status" value="3"/>
</dbReference>
<evidence type="ECO:0000256" key="4">
    <source>
        <dbReference type="ARBA" id="ARBA00022737"/>
    </source>
</evidence>
<dbReference type="AlphaFoldDB" id="A0A1E1L3Q0"/>
<comment type="subcellular location">
    <subcellularLocation>
        <location evidence="1">Secreted</location>
    </subcellularLocation>
</comment>
<evidence type="ECO:0000313" key="6">
    <source>
        <dbReference type="EMBL" id="CZT05145.1"/>
    </source>
</evidence>
<dbReference type="InterPro" id="IPR001611">
    <property type="entry name" value="Leu-rich_rpt"/>
</dbReference>
<evidence type="ECO:0000256" key="1">
    <source>
        <dbReference type="ARBA" id="ARBA00004613"/>
    </source>
</evidence>
<sequence length="330" mass="35698">MTPIPSLPWSFFLALALCTPALAAPTVNNLARDLATVNAFKTRITHDPKNALKTWVGSNVCTYEGFVCQKNPDNKNQVQLSSLDFNNFEFGGALGKPTHVVLTGFLEKLVDLSIIHLNDNQFVGTLPDTSGLPNLVELDASANYFSGTFPRTVFHNPNLKFLDLRFNQFTGPIPDQVFTTYKDIETLNLNDNHFSGPIPNSVGATQASFLSLANNPLSGPIPASLAQAPYLEEALLKNCGLSGTIPKQLGAGKLLRSIDASQNRLTGGVPEEVCVDTKAKDKFLDFSNNFLTVPLGPKCQALHASKGLIVTGNCIPGYWKQRPAAECKGH</sequence>
<proteinExistence type="predicted"/>
<dbReference type="PANTHER" id="PTHR32093">
    <property type="entry name" value="LEUCINE-RICH REPEAT EXTENSIN-LIKE PROTEIN 3-RELATED"/>
    <property type="match status" value="1"/>
</dbReference>
<evidence type="ECO:0000256" key="2">
    <source>
        <dbReference type="ARBA" id="ARBA00022525"/>
    </source>
</evidence>
<protein>
    <recommendedName>
        <fullName evidence="8">Leucine-rich repeat-containing N-terminal plant-type domain-containing protein</fullName>
    </recommendedName>
</protein>
<dbReference type="PANTHER" id="PTHR32093:SF128">
    <property type="entry name" value="LEUCINE-RICH REPEAT-CONTAINING N-TERMINAL PLANT-TYPE DOMAIN-CONTAINING PROTEIN"/>
    <property type="match status" value="1"/>
</dbReference>
<dbReference type="Gene3D" id="3.80.10.10">
    <property type="entry name" value="Ribonuclease Inhibitor"/>
    <property type="match status" value="2"/>
</dbReference>
<reference evidence="7" key="1">
    <citation type="submission" date="2016-03" db="EMBL/GenBank/DDBJ databases">
        <authorList>
            <person name="Guldener U."/>
        </authorList>
    </citation>
    <scope>NUCLEOTIDE SEQUENCE [LARGE SCALE GENOMIC DNA]</scope>
    <source>
        <strain evidence="7">04CH-RAC-A.6.1</strain>
    </source>
</reference>
<feature type="chain" id="PRO_5009446694" description="Leucine-rich repeat-containing N-terminal plant-type domain-containing protein" evidence="5">
    <location>
        <begin position="24"/>
        <end position="330"/>
    </location>
</feature>
<accession>A0A1E1L3Q0</accession>
<dbReference type="OrthoDB" id="676979at2759"/>
<evidence type="ECO:0000256" key="5">
    <source>
        <dbReference type="SAM" id="SignalP"/>
    </source>
</evidence>
<evidence type="ECO:0008006" key="8">
    <source>
        <dbReference type="Google" id="ProtNLM"/>
    </source>
</evidence>
<feature type="signal peptide" evidence="5">
    <location>
        <begin position="1"/>
        <end position="23"/>
    </location>
</feature>
<gene>
    <name evidence="6" type="ORF">RAG0_11362</name>
</gene>
<keyword evidence="7" id="KW-1185">Reference proteome</keyword>
<dbReference type="GO" id="GO:0005576">
    <property type="term" value="C:extracellular region"/>
    <property type="evidence" value="ECO:0007669"/>
    <property type="project" value="UniProtKB-SubCell"/>
</dbReference>
<keyword evidence="4" id="KW-0677">Repeat</keyword>
<keyword evidence="3 5" id="KW-0732">Signal</keyword>
<dbReference type="InterPro" id="IPR051582">
    <property type="entry name" value="LRR_extensin-like_regulator"/>
</dbReference>